<dbReference type="Pfam" id="PF03771">
    <property type="entry name" value="SPDY"/>
    <property type="match status" value="1"/>
</dbReference>
<gene>
    <name evidence="1" type="ORF">SALB_08207</name>
</gene>
<dbReference type="InterPro" id="IPR005523">
    <property type="entry name" value="DUF317_SPDY"/>
</dbReference>
<accession>A0A059W883</accession>
<sequence length="138" mass="15271">MRDSDDLTYATHESQALRIERDHSAPATETAWTVAAHQMPVSDRTWYLTAIGATPIPMLQDLLHELADGHGWDTPVGEFLDEASIIVAAKPATDAGWKHTFAGRWIHWTAPNGEAGIQFDAFAAQRCPVRPARTARLR</sequence>
<evidence type="ECO:0000313" key="2">
    <source>
        <dbReference type="Proteomes" id="UP000288351"/>
    </source>
</evidence>
<dbReference type="EMBL" id="BHXC01000007">
    <property type="protein sequence ID" value="GCB95403.1"/>
    <property type="molecule type" value="Genomic_DNA"/>
</dbReference>
<comment type="caution">
    <text evidence="1">The sequence shown here is derived from an EMBL/GenBank/DDBJ whole genome shotgun (WGS) entry which is preliminary data.</text>
</comment>
<name>A0A059W883_STRNR</name>
<reference evidence="1 2" key="1">
    <citation type="journal article" date="2019" name="Microbiol. Resour. Announc.">
        <title>Draft Genome Sequence of the Most Traditional epsilon-Poly-l-Lysine Producer, Streptomyces albulus NBRC14147.</title>
        <authorList>
            <person name="Yamanaka K."/>
            <person name="Hamano Y."/>
        </authorList>
    </citation>
    <scope>NUCLEOTIDE SEQUENCE [LARGE SCALE GENOMIC DNA]</scope>
    <source>
        <strain evidence="1 2">NBRC 14147</strain>
    </source>
</reference>
<dbReference type="Proteomes" id="UP000288351">
    <property type="component" value="Unassembled WGS sequence"/>
</dbReference>
<organism evidence="1 2">
    <name type="scientific">Streptomyces noursei</name>
    <name type="common">Streptomyces albulus</name>
    <dbReference type="NCBI Taxonomy" id="1971"/>
    <lineage>
        <taxon>Bacteria</taxon>
        <taxon>Bacillati</taxon>
        <taxon>Actinomycetota</taxon>
        <taxon>Actinomycetes</taxon>
        <taxon>Kitasatosporales</taxon>
        <taxon>Streptomycetaceae</taxon>
        <taxon>Streptomyces</taxon>
    </lineage>
</organism>
<proteinExistence type="predicted"/>
<evidence type="ECO:0000313" key="1">
    <source>
        <dbReference type="EMBL" id="GCB95403.1"/>
    </source>
</evidence>
<dbReference type="eggNOG" id="ENOG5032IWQ">
    <property type="taxonomic scope" value="Bacteria"/>
</dbReference>
<dbReference type="AlphaFoldDB" id="A0A059W883"/>
<dbReference type="RefSeq" id="WP_016572712.1">
    <property type="nucleotide sequence ID" value="NZ_BHXC01000007.1"/>
</dbReference>
<protein>
    <submittedName>
        <fullName evidence="1">Uncharacterized protein</fullName>
    </submittedName>
</protein>